<name>A0A0B7GWA0_TREPH</name>
<keyword evidence="2" id="KW-1185">Reference proteome</keyword>
<evidence type="ECO:0000313" key="1">
    <source>
        <dbReference type="EMBL" id="CEM60921.1"/>
    </source>
</evidence>
<dbReference type="AlphaFoldDB" id="A0A0B7GWA0"/>
<sequence>MSFLYGKCIGEQIRVYKGILFKMQDVQERLQGRYVAAFLYPNAPR</sequence>
<reference evidence="2" key="1">
    <citation type="submission" date="2015-01" db="EMBL/GenBank/DDBJ databases">
        <authorList>
            <person name="Manzoor Shahid"/>
            <person name="Zubair Saima"/>
        </authorList>
    </citation>
    <scope>NUCLEOTIDE SEQUENCE [LARGE SCALE GENOMIC DNA]</scope>
    <source>
        <strain evidence="2">V1</strain>
    </source>
</reference>
<proteinExistence type="predicted"/>
<gene>
    <name evidence="1" type="ORF">TPHV1_120050</name>
</gene>
<organism evidence="1 2">
    <name type="scientific">Treponema phagedenis</name>
    <dbReference type="NCBI Taxonomy" id="162"/>
    <lineage>
        <taxon>Bacteria</taxon>
        <taxon>Pseudomonadati</taxon>
        <taxon>Spirochaetota</taxon>
        <taxon>Spirochaetia</taxon>
        <taxon>Spirochaetales</taxon>
        <taxon>Treponemataceae</taxon>
        <taxon>Treponema</taxon>
    </lineage>
</organism>
<accession>A0A0B7GWA0</accession>
<dbReference type="EMBL" id="CDNC01000004">
    <property type="protein sequence ID" value="CEM60921.1"/>
    <property type="molecule type" value="Genomic_DNA"/>
</dbReference>
<protein>
    <submittedName>
        <fullName evidence="1">Uncharacterized protein</fullName>
    </submittedName>
</protein>
<dbReference type="Proteomes" id="UP000042527">
    <property type="component" value="Unassembled WGS sequence"/>
</dbReference>
<evidence type="ECO:0000313" key="2">
    <source>
        <dbReference type="Proteomes" id="UP000042527"/>
    </source>
</evidence>